<name>A0A0H3YFT5_SALET</name>
<evidence type="ECO:0000313" key="3">
    <source>
        <dbReference type="EMBL" id="AKN19348.1"/>
    </source>
</evidence>
<geneLocation type="plasmid" evidence="3">
    <name>pRH-1238</name>
</geneLocation>
<keyword evidence="1" id="KW-0732">Signal</keyword>
<evidence type="ECO:0000256" key="1">
    <source>
        <dbReference type="SAM" id="SignalP"/>
    </source>
</evidence>
<evidence type="ECO:0000259" key="2">
    <source>
        <dbReference type="Pfam" id="PF23536"/>
    </source>
</evidence>
<accession>A0A0H3YFT5</accession>
<proteinExistence type="predicted"/>
<dbReference type="InterPro" id="IPR055397">
    <property type="entry name" value="TraK_C"/>
</dbReference>
<feature type="domain" description="TraK C-terminal" evidence="2">
    <location>
        <begin position="188"/>
        <end position="299"/>
    </location>
</feature>
<feature type="chain" id="PRO_5005204430" evidence="1">
    <location>
        <begin position="39"/>
        <end position="320"/>
    </location>
</feature>
<protein>
    <submittedName>
        <fullName evidence="3">TraK</fullName>
    </submittedName>
</protein>
<dbReference type="AlphaFoldDB" id="A0A0H3YFT5"/>
<feature type="signal peptide" evidence="1">
    <location>
        <begin position="1"/>
        <end position="38"/>
    </location>
</feature>
<dbReference type="EMBL" id="KR091911">
    <property type="protein sequence ID" value="AKN19348.1"/>
    <property type="molecule type" value="Genomic_DNA"/>
</dbReference>
<dbReference type="Pfam" id="PF23536">
    <property type="entry name" value="TraK_C"/>
    <property type="match status" value="1"/>
</dbReference>
<organism evidence="3">
    <name type="scientific">Salmonella enterica subsp. enterica serovar Corvallis</name>
    <dbReference type="NCBI Taxonomy" id="593905"/>
    <lineage>
        <taxon>Bacteria</taxon>
        <taxon>Pseudomonadati</taxon>
        <taxon>Pseudomonadota</taxon>
        <taxon>Gammaproteobacteria</taxon>
        <taxon>Enterobacterales</taxon>
        <taxon>Enterobacteriaceae</taxon>
        <taxon>Salmonella</taxon>
    </lineage>
</organism>
<reference evidence="3" key="1">
    <citation type="journal article" date="2015" name="Antimicrob. Agents Chemother.">
        <title>IncA/C Plasmid Carrying blaNDM-1, blaCMY-16, and fosA3 in a Salmonella enterica Serovar Corvallis Strain Isolated from a Migratory Wild Bird in Germany.</title>
        <authorList>
            <person name="Villa L."/>
            <person name="Guerra B."/>
            <person name="Schmoger S."/>
            <person name="Fischer J."/>
            <person name="Helmuth R."/>
            <person name="Zong Z."/>
            <person name="Garcia-Fernandez A."/>
            <person name="Carattoli A."/>
        </authorList>
    </citation>
    <scope>NUCLEOTIDE SEQUENCE</scope>
    <source>
        <strain evidence="3">RH-1238</strain>
        <plasmid evidence="3">pRH-1238</plasmid>
    </source>
</reference>
<sequence length="320" mass="34250">MFWSNSSAKKKTGESMKNNAKLSLLALSLALGTSMAYASDDIPVVPASVMKKDVPAPVTSGQSSHEVVGSMNENPLLTMKPGVNQIIPIAVGHPNRIVTPFSNPEIVSTSLTGATDNGQCGEVCIKENVVYVATDKQYPVTMFITEKGSEAQALSLTMVPRRIPPREVFLKLDGGVGITGAFANTKAETWEQSQPYVETIRSVFRKIALGEVPQGYTLNRIPAGAAVPSCAHPGVKVDFSKGQYMMGHHLNVFIGVALNVSDQPIEFKEALCGSWDVAAVTTWPLNVLEPGQKTEIYVAKKQKRGLAPTSKRPSLLGGAQ</sequence>
<keyword evidence="3" id="KW-0614">Plasmid</keyword>